<proteinExistence type="predicted"/>
<organism evidence="1 2">
    <name type="scientific">Paenibacillus popilliae ATCC 14706</name>
    <dbReference type="NCBI Taxonomy" id="1212764"/>
    <lineage>
        <taxon>Bacteria</taxon>
        <taxon>Bacillati</taxon>
        <taxon>Bacillota</taxon>
        <taxon>Bacilli</taxon>
        <taxon>Bacillales</taxon>
        <taxon>Paenibacillaceae</taxon>
        <taxon>Paenibacillus</taxon>
    </lineage>
</organism>
<reference evidence="1 2" key="1">
    <citation type="submission" date="2012-10" db="EMBL/GenBank/DDBJ databases">
        <title>Draft Genome Sequence of Paenibacillus popilliae ATCC 14706T.</title>
        <authorList>
            <person name="Iiyama K."/>
            <person name="Mori K."/>
            <person name="Mon H."/>
            <person name="Chieda Y."/>
            <person name="Lee J.M."/>
            <person name="Kusakabe T."/>
            <person name="Tashiro K."/>
            <person name="Asano S."/>
            <person name="Yasunaga-Aoki C."/>
            <person name="Shimizu S."/>
        </authorList>
    </citation>
    <scope>NUCLEOTIDE SEQUENCE [LARGE SCALE GENOMIC DNA]</scope>
    <source>
        <strain evidence="1 2">ATCC 14706</strain>
    </source>
</reference>
<evidence type="ECO:0000313" key="2">
    <source>
        <dbReference type="Proteomes" id="UP000029453"/>
    </source>
</evidence>
<keyword evidence="1" id="KW-0548">Nucleotidyltransferase</keyword>
<sequence length="78" mass="9040">MKQALEGIRKAGNRKGNWVVDVDIQGYFDNINHEKLMKLVEMRISDRRVLKLIRKWLKASKNVHQSIKSGSAPHTVKE</sequence>
<dbReference type="PANTHER" id="PTHR34047:SF8">
    <property type="entry name" value="PROTEIN YKFC"/>
    <property type="match status" value="1"/>
</dbReference>
<keyword evidence="1" id="KW-0695">RNA-directed DNA polymerase</keyword>
<dbReference type="PANTHER" id="PTHR34047">
    <property type="entry name" value="NUCLEAR INTRON MATURASE 1, MITOCHONDRIAL-RELATED"/>
    <property type="match status" value="1"/>
</dbReference>
<comment type="caution">
    <text evidence="1">The sequence shown here is derived from an EMBL/GenBank/DDBJ whole genome shotgun (WGS) entry which is preliminary data.</text>
</comment>
<accession>M9L8L1</accession>
<dbReference type="AlphaFoldDB" id="M9L8L1"/>
<dbReference type="InterPro" id="IPR051083">
    <property type="entry name" value="GrpII_Intron_Splice-Mob/Def"/>
</dbReference>
<name>M9L8L1_PAEPP</name>
<protein>
    <submittedName>
        <fullName evidence="1">Retron-type reverse transcriptase</fullName>
    </submittedName>
</protein>
<keyword evidence="2" id="KW-1185">Reference proteome</keyword>
<dbReference type="SUPFAM" id="SSF56672">
    <property type="entry name" value="DNA/RNA polymerases"/>
    <property type="match status" value="1"/>
</dbReference>
<dbReference type="EMBL" id="BALG01000038">
    <property type="protein sequence ID" value="GAC41547.1"/>
    <property type="molecule type" value="Genomic_DNA"/>
</dbReference>
<dbReference type="GO" id="GO:0003964">
    <property type="term" value="F:RNA-directed DNA polymerase activity"/>
    <property type="evidence" value="ECO:0007669"/>
    <property type="project" value="UniProtKB-KW"/>
</dbReference>
<keyword evidence="1" id="KW-0808">Transferase</keyword>
<dbReference type="InterPro" id="IPR043502">
    <property type="entry name" value="DNA/RNA_pol_sf"/>
</dbReference>
<gene>
    <name evidence="1" type="ORF">PPOP_0897</name>
</gene>
<dbReference type="Proteomes" id="UP000029453">
    <property type="component" value="Unassembled WGS sequence"/>
</dbReference>
<evidence type="ECO:0000313" key="1">
    <source>
        <dbReference type="EMBL" id="GAC41547.1"/>
    </source>
</evidence>